<feature type="compositionally biased region" description="Basic and acidic residues" evidence="1">
    <location>
        <begin position="1"/>
        <end position="22"/>
    </location>
</feature>
<keyword evidence="4" id="KW-1185">Reference proteome</keyword>
<sequence>MQEKARTHGEKEGEPLEDTWHPKERKPKIQSPCTKLSEILQTAWKTPKEFISQARSKRLKLPSGGNVTNQPRGPILKESPKDLNHPKLYEEGASPPQDTHSLTLPTIFDQESHNPISGLLGLFTFILTSFSAIVLGYGEELVRQRHIFLPQSLRLDTSFKVLWTIVKESDLNKKITKTTLNCK</sequence>
<keyword evidence="2" id="KW-0812">Transmembrane</keyword>
<organism evidence="3 4">
    <name type="scientific">Stylosanthes scabra</name>
    <dbReference type="NCBI Taxonomy" id="79078"/>
    <lineage>
        <taxon>Eukaryota</taxon>
        <taxon>Viridiplantae</taxon>
        <taxon>Streptophyta</taxon>
        <taxon>Embryophyta</taxon>
        <taxon>Tracheophyta</taxon>
        <taxon>Spermatophyta</taxon>
        <taxon>Magnoliopsida</taxon>
        <taxon>eudicotyledons</taxon>
        <taxon>Gunneridae</taxon>
        <taxon>Pentapetalae</taxon>
        <taxon>rosids</taxon>
        <taxon>fabids</taxon>
        <taxon>Fabales</taxon>
        <taxon>Fabaceae</taxon>
        <taxon>Papilionoideae</taxon>
        <taxon>50 kb inversion clade</taxon>
        <taxon>dalbergioids sensu lato</taxon>
        <taxon>Dalbergieae</taxon>
        <taxon>Pterocarpus clade</taxon>
        <taxon>Stylosanthes</taxon>
    </lineage>
</organism>
<accession>A0ABU6ZJC9</accession>
<keyword evidence="2" id="KW-1133">Transmembrane helix</keyword>
<evidence type="ECO:0000313" key="4">
    <source>
        <dbReference type="Proteomes" id="UP001341840"/>
    </source>
</evidence>
<feature type="transmembrane region" description="Helical" evidence="2">
    <location>
        <begin position="116"/>
        <end position="137"/>
    </location>
</feature>
<feature type="compositionally biased region" description="Basic and acidic residues" evidence="1">
    <location>
        <begin position="78"/>
        <end position="90"/>
    </location>
</feature>
<keyword evidence="2" id="KW-0472">Membrane</keyword>
<dbReference type="Proteomes" id="UP001341840">
    <property type="component" value="Unassembled WGS sequence"/>
</dbReference>
<comment type="caution">
    <text evidence="3">The sequence shown here is derived from an EMBL/GenBank/DDBJ whole genome shotgun (WGS) entry which is preliminary data.</text>
</comment>
<feature type="region of interest" description="Disordered" evidence="1">
    <location>
        <begin position="55"/>
        <end position="101"/>
    </location>
</feature>
<name>A0ABU6ZJC9_9FABA</name>
<reference evidence="3 4" key="1">
    <citation type="journal article" date="2023" name="Plants (Basel)">
        <title>Bridging the Gap: Combining Genomics and Transcriptomics Approaches to Understand Stylosanthes scabra, an Orphan Legume from the Brazilian Caatinga.</title>
        <authorList>
            <person name="Ferreira-Neto J.R.C."/>
            <person name="da Silva M.D."/>
            <person name="Binneck E."/>
            <person name="de Melo N.F."/>
            <person name="da Silva R.H."/>
            <person name="de Melo A.L.T.M."/>
            <person name="Pandolfi V."/>
            <person name="Bustamante F.O."/>
            <person name="Brasileiro-Vidal A.C."/>
            <person name="Benko-Iseppon A.M."/>
        </authorList>
    </citation>
    <scope>NUCLEOTIDE SEQUENCE [LARGE SCALE GENOMIC DNA]</scope>
    <source>
        <tissue evidence="3">Leaves</tissue>
    </source>
</reference>
<feature type="region of interest" description="Disordered" evidence="1">
    <location>
        <begin position="1"/>
        <end position="32"/>
    </location>
</feature>
<evidence type="ECO:0000313" key="3">
    <source>
        <dbReference type="EMBL" id="MED6222061.1"/>
    </source>
</evidence>
<evidence type="ECO:0000256" key="2">
    <source>
        <dbReference type="SAM" id="Phobius"/>
    </source>
</evidence>
<protein>
    <submittedName>
        <fullName evidence="3">Uncharacterized protein</fullName>
    </submittedName>
</protein>
<gene>
    <name evidence="3" type="ORF">PIB30_060870</name>
</gene>
<evidence type="ECO:0000256" key="1">
    <source>
        <dbReference type="SAM" id="MobiDB-lite"/>
    </source>
</evidence>
<dbReference type="EMBL" id="JASCZI010272404">
    <property type="protein sequence ID" value="MED6222061.1"/>
    <property type="molecule type" value="Genomic_DNA"/>
</dbReference>
<proteinExistence type="predicted"/>